<sequence length="145" mass="15105">MRKLICVAALLIASAGLAHADAVADRQALMKGIGKSVGVIAPMIKGEKPFDAAAASGALTKLNEFAQKIDVDALFPEGSDTGETTASPKIWEDMPGFKAKADKFEADAAAAAAADPKDLDSLRAQFKTVAANCSGCHQDFRVKKN</sequence>
<dbReference type="Pfam" id="PF01322">
    <property type="entry name" value="Cytochrom_C_2"/>
    <property type="match status" value="1"/>
</dbReference>
<feature type="binding site" description="covalent" evidence="7">
    <location>
        <position position="133"/>
    </location>
    <ligand>
        <name>heme c</name>
        <dbReference type="ChEBI" id="CHEBI:61717"/>
    </ligand>
</feature>
<dbReference type="GO" id="GO:0009055">
    <property type="term" value="F:electron transfer activity"/>
    <property type="evidence" value="ECO:0007669"/>
    <property type="project" value="InterPro"/>
</dbReference>
<feature type="binding site" description="covalent" evidence="7">
    <location>
        <position position="136"/>
    </location>
    <ligand>
        <name>heme c</name>
        <dbReference type="ChEBI" id="CHEBI:61717"/>
    </ligand>
</feature>
<reference evidence="9 10" key="1">
    <citation type="submission" date="2018-07" db="EMBL/GenBank/DDBJ databases">
        <title>The draft genome of Phyllobacterium salinisoli.</title>
        <authorList>
            <person name="Liu L."/>
            <person name="Li L."/>
            <person name="Zhang X."/>
            <person name="Liang L."/>
        </authorList>
    </citation>
    <scope>NUCLEOTIDE SEQUENCE [LARGE SCALE GENOMIC DNA]</scope>
    <source>
        <strain evidence="9 10">LLAN61</strain>
    </source>
</reference>
<comment type="caution">
    <text evidence="9">The sequence shown here is derived from an EMBL/GenBank/DDBJ whole genome shotgun (WGS) entry which is preliminary data.</text>
</comment>
<protein>
    <submittedName>
        <fullName evidence="9">Cytochrome C</fullName>
    </submittedName>
</protein>
<name>A0A368K4X9_9HYPH</name>
<feature type="binding site" description="axial binding residue" evidence="6">
    <location>
        <position position="137"/>
    </location>
    <ligand>
        <name>heme c</name>
        <dbReference type="ChEBI" id="CHEBI:61717"/>
    </ligand>
    <ligandPart>
        <name>Fe</name>
        <dbReference type="ChEBI" id="CHEBI:18248"/>
    </ligandPart>
</feature>
<evidence type="ECO:0000256" key="6">
    <source>
        <dbReference type="PIRSR" id="PIRSR000027-1"/>
    </source>
</evidence>
<keyword evidence="3 6" id="KW-0479">Metal-binding</keyword>
<dbReference type="GO" id="GO:0042597">
    <property type="term" value="C:periplasmic space"/>
    <property type="evidence" value="ECO:0007669"/>
    <property type="project" value="InterPro"/>
</dbReference>
<dbReference type="GO" id="GO:0020037">
    <property type="term" value="F:heme binding"/>
    <property type="evidence" value="ECO:0007669"/>
    <property type="project" value="InterPro"/>
</dbReference>
<comment type="PTM">
    <text evidence="7">Binds 1 heme group per subunit.</text>
</comment>
<evidence type="ECO:0000256" key="2">
    <source>
        <dbReference type="ARBA" id="ARBA00022617"/>
    </source>
</evidence>
<dbReference type="PROSITE" id="PS51009">
    <property type="entry name" value="CYTCII"/>
    <property type="match status" value="1"/>
</dbReference>
<evidence type="ECO:0000256" key="1">
    <source>
        <dbReference type="ARBA" id="ARBA00022448"/>
    </source>
</evidence>
<dbReference type="RefSeq" id="WP_114441204.1">
    <property type="nucleotide sequence ID" value="NZ_QOZG01000005.1"/>
</dbReference>
<dbReference type="AlphaFoldDB" id="A0A368K4X9"/>
<gene>
    <name evidence="9" type="ORF">DUT91_13495</name>
</gene>
<keyword evidence="5 6" id="KW-0408">Iron</keyword>
<feature type="signal peptide" evidence="8">
    <location>
        <begin position="1"/>
        <end position="20"/>
    </location>
</feature>
<dbReference type="EMBL" id="QOZG01000005">
    <property type="protein sequence ID" value="RCS23543.1"/>
    <property type="molecule type" value="Genomic_DNA"/>
</dbReference>
<dbReference type="Gene3D" id="1.20.120.10">
    <property type="entry name" value="Cytochrome c/b562"/>
    <property type="match status" value="1"/>
</dbReference>
<evidence type="ECO:0000256" key="7">
    <source>
        <dbReference type="PIRSR" id="PIRSR000027-2"/>
    </source>
</evidence>
<dbReference type="Proteomes" id="UP000253420">
    <property type="component" value="Unassembled WGS sequence"/>
</dbReference>
<keyword evidence="1" id="KW-0813">Transport</keyword>
<dbReference type="GO" id="GO:0005506">
    <property type="term" value="F:iron ion binding"/>
    <property type="evidence" value="ECO:0007669"/>
    <property type="project" value="InterPro"/>
</dbReference>
<dbReference type="GO" id="GO:0022900">
    <property type="term" value="P:electron transport chain"/>
    <property type="evidence" value="ECO:0007669"/>
    <property type="project" value="InterPro"/>
</dbReference>
<evidence type="ECO:0000256" key="4">
    <source>
        <dbReference type="ARBA" id="ARBA00022982"/>
    </source>
</evidence>
<dbReference type="OrthoDB" id="9811729at2"/>
<feature type="chain" id="PRO_5017026987" evidence="8">
    <location>
        <begin position="21"/>
        <end position="145"/>
    </location>
</feature>
<evidence type="ECO:0000256" key="8">
    <source>
        <dbReference type="SAM" id="SignalP"/>
    </source>
</evidence>
<proteinExistence type="predicted"/>
<dbReference type="SUPFAM" id="SSF47175">
    <property type="entry name" value="Cytochromes"/>
    <property type="match status" value="1"/>
</dbReference>
<accession>A0A368K4X9</accession>
<evidence type="ECO:0000256" key="3">
    <source>
        <dbReference type="ARBA" id="ARBA00022723"/>
    </source>
</evidence>
<evidence type="ECO:0000313" key="10">
    <source>
        <dbReference type="Proteomes" id="UP000253420"/>
    </source>
</evidence>
<keyword evidence="8" id="KW-0732">Signal</keyword>
<organism evidence="9 10">
    <name type="scientific">Phyllobacterium salinisoli</name>
    <dbReference type="NCBI Taxonomy" id="1899321"/>
    <lineage>
        <taxon>Bacteria</taxon>
        <taxon>Pseudomonadati</taxon>
        <taxon>Pseudomonadota</taxon>
        <taxon>Alphaproteobacteria</taxon>
        <taxon>Hyphomicrobiales</taxon>
        <taxon>Phyllobacteriaceae</taxon>
        <taxon>Phyllobacterium</taxon>
    </lineage>
</organism>
<evidence type="ECO:0000256" key="5">
    <source>
        <dbReference type="ARBA" id="ARBA00023004"/>
    </source>
</evidence>
<keyword evidence="2 7" id="KW-0349">Heme</keyword>
<dbReference type="InterPro" id="IPR010980">
    <property type="entry name" value="Cyt_c/b562"/>
</dbReference>
<keyword evidence="10" id="KW-1185">Reference proteome</keyword>
<dbReference type="PIRSF" id="PIRSF000027">
    <property type="entry name" value="Cytc_c_prime"/>
    <property type="match status" value="1"/>
</dbReference>
<evidence type="ECO:0000313" key="9">
    <source>
        <dbReference type="EMBL" id="RCS23543.1"/>
    </source>
</evidence>
<keyword evidence="4" id="KW-0249">Electron transport</keyword>
<dbReference type="InterPro" id="IPR012127">
    <property type="entry name" value="Cyt_c_prime"/>
</dbReference>
<dbReference type="InterPro" id="IPR002321">
    <property type="entry name" value="Cyt_c_II"/>
</dbReference>